<evidence type="ECO:0000313" key="2">
    <source>
        <dbReference type="EMBL" id="DAC79682.1"/>
    </source>
</evidence>
<organism evidence="1">
    <name type="scientific">Halobacterium salinarum (strain ATCC 700922 / JCM 11081 / NRC-1)</name>
    <name type="common">Halobacterium halobium</name>
    <dbReference type="NCBI Taxonomy" id="64091"/>
    <lineage>
        <taxon>Archaea</taxon>
        <taxon>Methanobacteriati</taxon>
        <taxon>Methanobacteriota</taxon>
        <taxon>Stenosarchaea group</taxon>
        <taxon>Halobacteria</taxon>
        <taxon>Halobacteriales</taxon>
        <taxon>Halobacteriaceae</taxon>
        <taxon>Halobacterium</taxon>
        <taxon>Halobacterium salinarum NRC-34001</taxon>
    </lineage>
</organism>
<geneLocation type="plasmid" evidence="1">
    <name>pNRC100</name>
</geneLocation>
<dbReference type="EMBL" id="BK010830">
    <property type="protein sequence ID" value="DAC79478.1"/>
    <property type="molecule type" value="Genomic_DNA"/>
</dbReference>
<keyword evidence="1" id="KW-0614">Plasmid</keyword>
<reference evidence="1" key="1">
    <citation type="journal article" date="2008" name="Genomics">
        <title>Evolution in the laboratory: the genome of Halobacterium salinarum strain R1 compared to that of strain NRC-1.</title>
        <authorList>
            <person name="Pfeiffer F."/>
            <person name="Schuster S.C."/>
            <person name="Broicher A."/>
            <person name="Falb M."/>
            <person name="Palm P."/>
            <person name="Rodewald K."/>
            <person name="Ruepp A."/>
            <person name="Soppa J."/>
            <person name="Tittor J."/>
            <person name="Oesterhelt D."/>
        </authorList>
    </citation>
    <scope>NUCLEOTIDE SEQUENCE</scope>
    <source>
        <strain evidence="1">NRC-1</strain>
        <plasmid evidence="1">pNRC100</plasmid>
        <plasmid evidence="2">pNRC200</plasmid>
    </source>
</reference>
<name>A0A510N9S8_HALSA</name>
<reference evidence="1" key="2">
    <citation type="journal article" date="2015" name="Life">
        <title>A manual curation strategy to improve genome annotation: application to a set of haloarchael genomes.</title>
        <authorList>
            <person name="Pfeiffer F."/>
            <person name="Oesterhelt D."/>
        </authorList>
    </citation>
    <scope>NUCLEOTIDE SEQUENCE</scope>
    <source>
        <strain evidence="1">NRC-1</strain>
        <plasmid evidence="1">pNRC100</plasmid>
        <plasmid evidence="2">pNRC200</plasmid>
    </source>
</reference>
<accession>A0A510N9S8</accession>
<reference evidence="1" key="3">
    <citation type="journal article" date="2019" name="Microbiol. Resour. Announc.">
        <title>The genome of the Halobacterium salinarum type strain is closely related to that of the laboratory strains NRC-1 and R1.</title>
        <authorList>
            <person name="Pfeiffer F."/>
            <person name="Marchfelder A."/>
            <person name="Habermann B.H."/>
            <person name="Dyall-Smith M."/>
        </authorList>
    </citation>
    <scope>NUCLEOTIDE SEQUENCE</scope>
    <source>
        <strain evidence="1">NRC-1</strain>
        <plasmid evidence="1">pNRC100</plasmid>
        <plasmid evidence="2">pNRC200</plasmid>
    </source>
</reference>
<gene>
    <name evidence="2" type="ORF">VNG_6007a</name>
    <name evidence="1" type="ORF">VNG_7005a</name>
</gene>
<evidence type="ECO:0000313" key="1">
    <source>
        <dbReference type="EMBL" id="DAC79478.1"/>
    </source>
</evidence>
<geneLocation type="plasmid" evidence="2">
    <name>pNRC200</name>
</geneLocation>
<dbReference type="AlphaFoldDB" id="A0A510N9S8"/>
<protein>
    <submittedName>
        <fullName evidence="1">Uncharacterized protein</fullName>
    </submittedName>
</protein>
<proteinExistence type="predicted"/>
<dbReference type="EMBL" id="BK010831">
    <property type="protein sequence ID" value="DAC79682.1"/>
    <property type="molecule type" value="Genomic_DNA"/>
</dbReference>
<sequence length="40" mass="4481">MEQIGSNMESMYSILSANTDTFERDATQEVNSKQDSPVIL</sequence>